<protein>
    <recommendedName>
        <fullName evidence="7">EF-hand domain-containing protein</fullName>
    </recommendedName>
</protein>
<evidence type="ECO:0000256" key="4">
    <source>
        <dbReference type="ARBA" id="ARBA00022837"/>
    </source>
</evidence>
<evidence type="ECO:0008006" key="7">
    <source>
        <dbReference type="Google" id="ProtNLM"/>
    </source>
</evidence>
<dbReference type="Proteomes" id="UP000177579">
    <property type="component" value="Unassembled WGS sequence"/>
</dbReference>
<comment type="caution">
    <text evidence="5">The sequence shown here is derived from an EMBL/GenBank/DDBJ whole genome shotgun (WGS) entry which is preliminary data.</text>
</comment>
<comment type="subcellular location">
    <subcellularLocation>
        <location evidence="1">Secreted</location>
    </subcellularLocation>
</comment>
<dbReference type="InterPro" id="IPR059100">
    <property type="entry name" value="TSP3_bac"/>
</dbReference>
<reference evidence="5 6" key="1">
    <citation type="journal article" date="2016" name="Nat. Commun.">
        <title>Thousands of microbial genomes shed light on interconnected biogeochemical processes in an aquifer system.</title>
        <authorList>
            <person name="Anantharaman K."/>
            <person name="Brown C.T."/>
            <person name="Hug L.A."/>
            <person name="Sharon I."/>
            <person name="Castelle C.J."/>
            <person name="Probst A.J."/>
            <person name="Thomas B.C."/>
            <person name="Singh A."/>
            <person name="Wilkins M.J."/>
            <person name="Karaoz U."/>
            <person name="Brodie E.L."/>
            <person name="Williams K.H."/>
            <person name="Hubbard S.S."/>
            <person name="Banfield J.F."/>
        </authorList>
    </citation>
    <scope>NUCLEOTIDE SEQUENCE [LARGE SCALE GENOMIC DNA]</scope>
</reference>
<keyword evidence="3" id="KW-0732">Signal</keyword>
<evidence type="ECO:0000256" key="1">
    <source>
        <dbReference type="ARBA" id="ARBA00004613"/>
    </source>
</evidence>
<dbReference type="PROSITE" id="PS00018">
    <property type="entry name" value="EF_HAND_1"/>
    <property type="match status" value="1"/>
</dbReference>
<evidence type="ECO:0000256" key="2">
    <source>
        <dbReference type="ARBA" id="ARBA00022525"/>
    </source>
</evidence>
<keyword evidence="2" id="KW-0964">Secreted</keyword>
<dbReference type="EMBL" id="MFGO01000008">
    <property type="protein sequence ID" value="OGF41490.1"/>
    <property type="molecule type" value="Genomic_DNA"/>
</dbReference>
<organism evidence="5 6">
    <name type="scientific">Candidatus Falkowbacteria bacterium RIFOXYD2_FULL_34_120</name>
    <dbReference type="NCBI Taxonomy" id="1798007"/>
    <lineage>
        <taxon>Bacteria</taxon>
        <taxon>Candidatus Falkowiibacteriota</taxon>
    </lineage>
</organism>
<evidence type="ECO:0000313" key="5">
    <source>
        <dbReference type="EMBL" id="OGF41490.1"/>
    </source>
</evidence>
<dbReference type="InterPro" id="IPR018247">
    <property type="entry name" value="EF_Hand_1_Ca_BS"/>
</dbReference>
<name>A0A1F5TRD1_9BACT</name>
<proteinExistence type="predicted"/>
<keyword evidence="4" id="KW-0106">Calcium</keyword>
<sequence length="290" mass="32944">MSGRILLQVEENGEAWYINPADFKKYFLNRPKDAFDLMRGLGIGITNNNLNKIPIGLIDYTDSDSDSDGLADRLETALGTNPQNKDSDGDGFLDKEELAGGYDPLNYRKMPLDEKFTQQNLGKIFLQVEQNGEAWYINPQDKKRYYLGRPIDAFLVMQKLGLGITNQNLNQITIGHLNQITQNQNQTNNINNSSGDNILQNIADAIRANDTQKTISYFIPQMHASIEYSMEHLNAEQKFTLANILSGSTLLESADNQKTYSTKIYFQGNYYPAYFYVIKELSGEWYLSNL</sequence>
<dbReference type="AlphaFoldDB" id="A0A1F5TRD1"/>
<evidence type="ECO:0000313" key="6">
    <source>
        <dbReference type="Proteomes" id="UP000177579"/>
    </source>
</evidence>
<evidence type="ECO:0000256" key="3">
    <source>
        <dbReference type="ARBA" id="ARBA00022729"/>
    </source>
</evidence>
<gene>
    <name evidence="5" type="ORF">A2531_02250</name>
</gene>
<accession>A0A1F5TRD1</accession>
<dbReference type="Pfam" id="PF18884">
    <property type="entry name" value="TSP3_bac"/>
    <property type="match status" value="2"/>
</dbReference>